<accession>A0ABT7GXI4</accession>
<sequence length="143" mass="14293">MGSGPAPRGATAARGTTALLAAALTAATLTTTLLSGCAGPTRAPHTAPAPRTTPPQALCAALVTHWAVVVLDAGEGEDAVGLDYQSMGLSGDQNEILRAVLEAARAEQRAGGAAAARESAARDAEARCAERHRSGTPTGGPWQ</sequence>
<dbReference type="EMBL" id="JASITI010000029">
    <property type="protein sequence ID" value="MDK9498338.1"/>
    <property type="molecule type" value="Genomic_DNA"/>
</dbReference>
<evidence type="ECO:0000313" key="2">
    <source>
        <dbReference type="EMBL" id="MDK9498338.1"/>
    </source>
</evidence>
<dbReference type="Proteomes" id="UP001223390">
    <property type="component" value="Unassembled WGS sequence"/>
</dbReference>
<evidence type="ECO:0000313" key="3">
    <source>
        <dbReference type="Proteomes" id="UP001223390"/>
    </source>
</evidence>
<organism evidence="2 3">
    <name type="scientific">Streptomyces katrae</name>
    <dbReference type="NCBI Taxonomy" id="68223"/>
    <lineage>
        <taxon>Bacteria</taxon>
        <taxon>Bacillati</taxon>
        <taxon>Actinomycetota</taxon>
        <taxon>Actinomycetes</taxon>
        <taxon>Kitasatosporales</taxon>
        <taxon>Streptomycetaceae</taxon>
        <taxon>Streptomyces</taxon>
    </lineage>
</organism>
<reference evidence="2 3" key="1">
    <citation type="submission" date="2023-05" db="EMBL/GenBank/DDBJ databases">
        <title>Sequencing and Assembly of Streptomyces sp. NP73.</title>
        <authorList>
            <person name="Konwar A.N."/>
            <person name="Saikia K."/>
            <person name="Thakur D."/>
        </authorList>
    </citation>
    <scope>NUCLEOTIDE SEQUENCE [LARGE SCALE GENOMIC DNA]</scope>
    <source>
        <strain evidence="2 3">NP73</strain>
    </source>
</reference>
<keyword evidence="3" id="KW-1185">Reference proteome</keyword>
<evidence type="ECO:0008006" key="4">
    <source>
        <dbReference type="Google" id="ProtNLM"/>
    </source>
</evidence>
<dbReference type="RefSeq" id="WP_285344069.1">
    <property type="nucleotide sequence ID" value="NZ_JASITI010000029.1"/>
</dbReference>
<feature type="compositionally biased region" description="Basic and acidic residues" evidence="1">
    <location>
        <begin position="119"/>
        <end position="133"/>
    </location>
</feature>
<comment type="caution">
    <text evidence="2">The sequence shown here is derived from an EMBL/GenBank/DDBJ whole genome shotgun (WGS) entry which is preliminary data.</text>
</comment>
<feature type="compositionally biased region" description="Low complexity" evidence="1">
    <location>
        <begin position="109"/>
        <end position="118"/>
    </location>
</feature>
<proteinExistence type="predicted"/>
<evidence type="ECO:0000256" key="1">
    <source>
        <dbReference type="SAM" id="MobiDB-lite"/>
    </source>
</evidence>
<name>A0ABT7GXI4_9ACTN</name>
<protein>
    <recommendedName>
        <fullName evidence="4">Lipoprotein</fullName>
    </recommendedName>
</protein>
<gene>
    <name evidence="2" type="ORF">QEZ40_003289</name>
</gene>
<feature type="region of interest" description="Disordered" evidence="1">
    <location>
        <begin position="109"/>
        <end position="143"/>
    </location>
</feature>